<name>S8FFH0_FOMSC</name>
<gene>
    <name evidence="1" type="ORF">FOMPIDRAFT_110689</name>
</gene>
<protein>
    <recommendedName>
        <fullName evidence="3">F-box domain-containing protein</fullName>
    </recommendedName>
</protein>
<proteinExistence type="predicted"/>
<dbReference type="HOGENOM" id="CLU_589291_0_0_1"/>
<dbReference type="InParanoid" id="S8FFH0"/>
<sequence>METTSKSLVGHGSHFITAAPILPWDICDLIIDILVKPLLGARRRRAFASTVSEDLELHREELKCKATLAAGARISKAWHNPFQYRLTRHIWVSSDTHFARLASRSYTANPSLVQEITIDPSGQGVCNPAPYSCHCVVGLLGQFPSTATLSLCGVAWIVHPRCMHRFVMHQHITRLALVWVHFQSVMHFRLLLEALPMLYALECNHVFADETEESDEAMMARCSNLRELKILDIDAHISAFFGNIEHGTDTPPVEILSVALTVEFIERDGHGWNKYRAILDTYSESIRELKLMLHVQNENFRTTSMLPGSLANYTNLQKITMVLRVTPAPRFYSCFTSLLSNISTTRLSNMTISFRPMPSCRNISPKGLVTLLDISPVLRTMDEMLADEQFESIHQQGVHVELATPFSELSTILDNALESTGGWEESVKQWMPHINSAGLLRCVRLWLRSTTTDFITMLATQKNR</sequence>
<accession>S8FFH0</accession>
<organism evidence="1 2">
    <name type="scientific">Fomitopsis schrenkii</name>
    <name type="common">Brown rot fungus</name>
    <dbReference type="NCBI Taxonomy" id="2126942"/>
    <lineage>
        <taxon>Eukaryota</taxon>
        <taxon>Fungi</taxon>
        <taxon>Dikarya</taxon>
        <taxon>Basidiomycota</taxon>
        <taxon>Agaricomycotina</taxon>
        <taxon>Agaricomycetes</taxon>
        <taxon>Polyporales</taxon>
        <taxon>Fomitopsis</taxon>
    </lineage>
</organism>
<reference evidence="1 2" key="1">
    <citation type="journal article" date="2012" name="Science">
        <title>The Paleozoic origin of enzymatic lignin decomposition reconstructed from 31 fungal genomes.</title>
        <authorList>
            <person name="Floudas D."/>
            <person name="Binder M."/>
            <person name="Riley R."/>
            <person name="Barry K."/>
            <person name="Blanchette R.A."/>
            <person name="Henrissat B."/>
            <person name="Martinez A.T."/>
            <person name="Otillar R."/>
            <person name="Spatafora J.W."/>
            <person name="Yadav J.S."/>
            <person name="Aerts A."/>
            <person name="Benoit I."/>
            <person name="Boyd A."/>
            <person name="Carlson A."/>
            <person name="Copeland A."/>
            <person name="Coutinho P.M."/>
            <person name="de Vries R.P."/>
            <person name="Ferreira P."/>
            <person name="Findley K."/>
            <person name="Foster B."/>
            <person name="Gaskell J."/>
            <person name="Glotzer D."/>
            <person name="Gorecki P."/>
            <person name="Heitman J."/>
            <person name="Hesse C."/>
            <person name="Hori C."/>
            <person name="Igarashi K."/>
            <person name="Jurgens J.A."/>
            <person name="Kallen N."/>
            <person name="Kersten P."/>
            <person name="Kohler A."/>
            <person name="Kuees U."/>
            <person name="Kumar T.K.A."/>
            <person name="Kuo A."/>
            <person name="LaButti K."/>
            <person name="Larrondo L.F."/>
            <person name="Lindquist E."/>
            <person name="Ling A."/>
            <person name="Lombard V."/>
            <person name="Lucas S."/>
            <person name="Lundell T."/>
            <person name="Martin R."/>
            <person name="McLaughlin D.J."/>
            <person name="Morgenstern I."/>
            <person name="Morin E."/>
            <person name="Murat C."/>
            <person name="Nagy L.G."/>
            <person name="Nolan M."/>
            <person name="Ohm R.A."/>
            <person name="Patyshakuliyeva A."/>
            <person name="Rokas A."/>
            <person name="Ruiz-Duenas F.J."/>
            <person name="Sabat G."/>
            <person name="Salamov A."/>
            <person name="Samejima M."/>
            <person name="Schmutz J."/>
            <person name="Slot J.C."/>
            <person name="St John F."/>
            <person name="Stenlid J."/>
            <person name="Sun H."/>
            <person name="Sun S."/>
            <person name="Syed K."/>
            <person name="Tsang A."/>
            <person name="Wiebenga A."/>
            <person name="Young D."/>
            <person name="Pisabarro A."/>
            <person name="Eastwood D.C."/>
            <person name="Martin F."/>
            <person name="Cullen D."/>
            <person name="Grigoriev I.V."/>
            <person name="Hibbett D.S."/>
        </authorList>
    </citation>
    <scope>NUCLEOTIDE SEQUENCE</scope>
    <source>
        <strain evidence="2">FP-58527</strain>
    </source>
</reference>
<dbReference type="EMBL" id="KE504179">
    <property type="protein sequence ID" value="EPS97144.1"/>
    <property type="molecule type" value="Genomic_DNA"/>
</dbReference>
<keyword evidence="2" id="KW-1185">Reference proteome</keyword>
<evidence type="ECO:0008006" key="3">
    <source>
        <dbReference type="Google" id="ProtNLM"/>
    </source>
</evidence>
<dbReference type="OrthoDB" id="10471475at2759"/>
<dbReference type="Proteomes" id="UP000015241">
    <property type="component" value="Unassembled WGS sequence"/>
</dbReference>
<dbReference type="AlphaFoldDB" id="S8FFH0"/>
<evidence type="ECO:0000313" key="2">
    <source>
        <dbReference type="Proteomes" id="UP000015241"/>
    </source>
</evidence>
<evidence type="ECO:0000313" key="1">
    <source>
        <dbReference type="EMBL" id="EPS97144.1"/>
    </source>
</evidence>